<dbReference type="AlphaFoldDB" id="X6MKU9"/>
<dbReference type="EMBL" id="ASPP01020435">
    <property type="protein sequence ID" value="ETO13705.1"/>
    <property type="molecule type" value="Genomic_DNA"/>
</dbReference>
<sequence length="308" mass="34650">MGCVEAADITDEEIIAAKEDHERVQKLREKQKTKSSKRFELGSRFSKTAKSYNITATPSMIDGHEDLPNQITFGTTLSVENAQKREAVITANSNILCVIYSFDKLLAIATFDPVLEATDMTTNEVLRYFGGETRTQRLIEHFSAIRAEMEYEINNETTIRTKEIFVVSDTLKTIQIRTLLEKVGLLDKVVPITTTAIAGDANSGKDFIIGTDHRFMSDGASKNMAVFKILQEKKYAHDQILYIDNVKAIVEYFNSISLCRTFLVKDEYGISPDTCFTVESMFDKNNATTEFTLEPPSKPLDLHIDDGN</sequence>
<reference evidence="1 2" key="1">
    <citation type="journal article" date="2013" name="Curr. Biol.">
        <title>The Genome of the Foraminiferan Reticulomyxa filosa.</title>
        <authorList>
            <person name="Glockner G."/>
            <person name="Hulsmann N."/>
            <person name="Schleicher M."/>
            <person name="Noegel A.A."/>
            <person name="Eichinger L."/>
            <person name="Gallinger C."/>
            <person name="Pawlowski J."/>
            <person name="Sierra R."/>
            <person name="Euteneuer U."/>
            <person name="Pillet L."/>
            <person name="Moustafa A."/>
            <person name="Platzer M."/>
            <person name="Groth M."/>
            <person name="Szafranski K."/>
            <person name="Schliwa M."/>
        </authorList>
    </citation>
    <scope>NUCLEOTIDE SEQUENCE [LARGE SCALE GENOMIC DNA]</scope>
</reference>
<comment type="caution">
    <text evidence="1">The sequence shown here is derived from an EMBL/GenBank/DDBJ whole genome shotgun (WGS) entry which is preliminary data.</text>
</comment>
<protein>
    <submittedName>
        <fullName evidence="1">Uncharacterized protein</fullName>
    </submittedName>
</protein>
<evidence type="ECO:0000313" key="1">
    <source>
        <dbReference type="EMBL" id="ETO13705.1"/>
    </source>
</evidence>
<proteinExistence type="predicted"/>
<dbReference type="Proteomes" id="UP000023152">
    <property type="component" value="Unassembled WGS sequence"/>
</dbReference>
<gene>
    <name evidence="1" type="ORF">RFI_23665</name>
</gene>
<keyword evidence="2" id="KW-1185">Reference proteome</keyword>
<organism evidence="1 2">
    <name type="scientific">Reticulomyxa filosa</name>
    <dbReference type="NCBI Taxonomy" id="46433"/>
    <lineage>
        <taxon>Eukaryota</taxon>
        <taxon>Sar</taxon>
        <taxon>Rhizaria</taxon>
        <taxon>Retaria</taxon>
        <taxon>Foraminifera</taxon>
        <taxon>Monothalamids</taxon>
        <taxon>Reticulomyxidae</taxon>
        <taxon>Reticulomyxa</taxon>
    </lineage>
</organism>
<accession>X6MKU9</accession>
<name>X6MKU9_RETFI</name>
<evidence type="ECO:0000313" key="2">
    <source>
        <dbReference type="Proteomes" id="UP000023152"/>
    </source>
</evidence>